<dbReference type="KEGG" id="cci:CC1G_02553"/>
<dbReference type="GO" id="GO:0008270">
    <property type="term" value="F:zinc ion binding"/>
    <property type="evidence" value="ECO:0007669"/>
    <property type="project" value="UniProtKB-KW"/>
</dbReference>
<evidence type="ECO:0000256" key="5">
    <source>
        <dbReference type="PROSITE-ProRule" id="PRU00042"/>
    </source>
</evidence>
<feature type="compositionally biased region" description="Polar residues" evidence="6">
    <location>
        <begin position="219"/>
        <end position="243"/>
    </location>
</feature>
<dbReference type="Proteomes" id="UP000001861">
    <property type="component" value="Unassembled WGS sequence"/>
</dbReference>
<dbReference type="SUPFAM" id="SSF57667">
    <property type="entry name" value="beta-beta-alpha zinc fingers"/>
    <property type="match status" value="1"/>
</dbReference>
<gene>
    <name evidence="8" type="ORF">CC1G_02553</name>
</gene>
<feature type="compositionally biased region" description="Polar residues" evidence="6">
    <location>
        <begin position="134"/>
        <end position="144"/>
    </location>
</feature>
<feature type="domain" description="C2H2-type" evidence="7">
    <location>
        <begin position="399"/>
        <end position="423"/>
    </location>
</feature>
<feature type="compositionally biased region" description="Polar residues" evidence="6">
    <location>
        <begin position="277"/>
        <end position="299"/>
    </location>
</feature>
<evidence type="ECO:0000256" key="2">
    <source>
        <dbReference type="ARBA" id="ARBA00022737"/>
    </source>
</evidence>
<dbReference type="FunFam" id="3.30.160.60:FF:000065">
    <property type="entry name" value="B-cell CLL/lymphoma 6, member B"/>
    <property type="match status" value="1"/>
</dbReference>
<feature type="compositionally biased region" description="Low complexity" evidence="6">
    <location>
        <begin position="332"/>
        <end position="347"/>
    </location>
</feature>
<dbReference type="PANTHER" id="PTHR24408:SF58">
    <property type="entry name" value="TRANSCRIPTION FACTOR (TFIIIA), PUTATIVE (AFU_ORTHOLOGUE AFUA_1G05150)-RELATED"/>
    <property type="match status" value="1"/>
</dbReference>
<evidence type="ECO:0000256" key="4">
    <source>
        <dbReference type="ARBA" id="ARBA00022833"/>
    </source>
</evidence>
<accession>A8NBU3</accession>
<feature type="region of interest" description="Disordered" evidence="6">
    <location>
        <begin position="595"/>
        <end position="639"/>
    </location>
</feature>
<dbReference type="OrthoDB" id="6077919at2759"/>
<dbReference type="PROSITE" id="PS50157">
    <property type="entry name" value="ZINC_FINGER_C2H2_2"/>
    <property type="match status" value="2"/>
</dbReference>
<dbReference type="AlphaFoldDB" id="A8NBU3"/>
<dbReference type="PROSITE" id="PS00028">
    <property type="entry name" value="ZINC_FINGER_C2H2_1"/>
    <property type="match status" value="2"/>
</dbReference>
<dbReference type="eggNOG" id="KOG1721">
    <property type="taxonomic scope" value="Eukaryota"/>
</dbReference>
<dbReference type="EMBL" id="AACS02000009">
    <property type="protein sequence ID" value="EAU89664.2"/>
    <property type="molecule type" value="Genomic_DNA"/>
</dbReference>
<dbReference type="PANTHER" id="PTHR24408">
    <property type="entry name" value="ZINC FINGER PROTEIN"/>
    <property type="match status" value="1"/>
</dbReference>
<dbReference type="GO" id="GO:0005634">
    <property type="term" value="C:nucleus"/>
    <property type="evidence" value="ECO:0007669"/>
    <property type="project" value="TreeGrafter"/>
</dbReference>
<dbReference type="GO" id="GO:0043565">
    <property type="term" value="F:sequence-specific DNA binding"/>
    <property type="evidence" value="ECO:0007669"/>
    <property type="project" value="TreeGrafter"/>
</dbReference>
<evidence type="ECO:0000256" key="6">
    <source>
        <dbReference type="SAM" id="MobiDB-lite"/>
    </source>
</evidence>
<feature type="compositionally biased region" description="Polar residues" evidence="6">
    <location>
        <begin position="620"/>
        <end position="639"/>
    </location>
</feature>
<dbReference type="InParanoid" id="A8NBU3"/>
<evidence type="ECO:0000313" key="9">
    <source>
        <dbReference type="Proteomes" id="UP000001861"/>
    </source>
</evidence>
<dbReference type="RefSeq" id="XP_001832291.2">
    <property type="nucleotide sequence ID" value="XM_001832239.2"/>
</dbReference>
<feature type="compositionally biased region" description="Polar residues" evidence="6">
    <location>
        <begin position="9"/>
        <end position="21"/>
    </location>
</feature>
<dbReference type="InterPro" id="IPR013087">
    <property type="entry name" value="Znf_C2H2_type"/>
</dbReference>
<comment type="caution">
    <text evidence="8">The sequence shown here is derived from an EMBL/GenBank/DDBJ whole genome shotgun (WGS) entry which is preliminary data.</text>
</comment>
<feature type="region of interest" description="Disordered" evidence="6">
    <location>
        <begin position="492"/>
        <end position="552"/>
    </location>
</feature>
<evidence type="ECO:0000313" key="8">
    <source>
        <dbReference type="EMBL" id="EAU89664.2"/>
    </source>
</evidence>
<feature type="compositionally biased region" description="Acidic residues" evidence="6">
    <location>
        <begin position="505"/>
        <end position="516"/>
    </location>
</feature>
<evidence type="ECO:0000256" key="3">
    <source>
        <dbReference type="ARBA" id="ARBA00022771"/>
    </source>
</evidence>
<organism evidence="8 9">
    <name type="scientific">Coprinopsis cinerea (strain Okayama-7 / 130 / ATCC MYA-4618 / FGSC 9003)</name>
    <name type="common">Inky cap fungus</name>
    <name type="synonym">Hormographiella aspergillata</name>
    <dbReference type="NCBI Taxonomy" id="240176"/>
    <lineage>
        <taxon>Eukaryota</taxon>
        <taxon>Fungi</taxon>
        <taxon>Dikarya</taxon>
        <taxon>Basidiomycota</taxon>
        <taxon>Agaricomycotina</taxon>
        <taxon>Agaricomycetes</taxon>
        <taxon>Agaricomycetidae</taxon>
        <taxon>Agaricales</taxon>
        <taxon>Agaricineae</taxon>
        <taxon>Psathyrellaceae</taxon>
        <taxon>Coprinopsis</taxon>
    </lineage>
</organism>
<feature type="region of interest" description="Disordered" evidence="6">
    <location>
        <begin position="163"/>
        <end position="315"/>
    </location>
</feature>
<sequence>MDGKPFSNVPYSVASTTSTTHGAPHLHRASSAYPGVTQSPQDPNLYQGSQCTQPPSYSQDLYTSASHHHRQHGFGPDSRLNVYPESSQRTPLHESTTESLDFGLPSTINAPHLATSLNPAHGHNHFDNHRGFLPSSTGSQSSSAIPLDHSLPRKRSILEFHSSPRFYTPPHPQPLAYPADYASASTPSGVLHEDATQPLNSFSHTSQNPEISPNHAAPSLSTMSYPHIANTTGHVSSLNLSNPETHHNSNPPKVPVPIPPPIPTSIPMRRASPDEWVSQSQFPPGQQNNSPNEQCSSSMMPIEPHVPERPGTATLSTHYRDANSKIDQLRAPSPSSSSLPQNESKSQSPPPSEEPPTDGLPPKKKKKSKMHTCEICDKKFPRPSGLRTHMNTHNNARPYPCGFPGCTRTFGVRSNAKRHLRTHGVIPQPSNDVPAEAAYVVGFSPPVVSPSVDTNIQTDATADGNHQQPRHQMSRAPFFKLRWMPPSLTSRTNAASLKSVSESGDISDDDDGEDDGAAGMLTLHPPQDGMRFIGAGQRDGNEYPSSASSPSSTRNTCLCALPCSSSPCLSLGSVADDSSLSNSFSAHSYSSSPCASSSSAYGSAVSHTVQQKPRIPVYDSSGTYHSSQVDGSSSFQYET</sequence>
<keyword evidence="3 5" id="KW-0863">Zinc-finger</keyword>
<feature type="region of interest" description="Disordered" evidence="6">
    <location>
        <begin position="328"/>
        <end position="373"/>
    </location>
</feature>
<keyword evidence="2" id="KW-0677">Repeat</keyword>
<dbReference type="GeneID" id="6008775"/>
<protein>
    <recommendedName>
        <fullName evidence="7">C2H2-type domain-containing protein</fullName>
    </recommendedName>
</protein>
<dbReference type="Pfam" id="PF00096">
    <property type="entry name" value="zf-C2H2"/>
    <property type="match status" value="2"/>
</dbReference>
<keyword evidence="1" id="KW-0479">Metal-binding</keyword>
<dbReference type="HOGENOM" id="CLU_428268_0_0_1"/>
<feature type="region of interest" description="Disordered" evidence="6">
    <location>
        <begin position="121"/>
        <end position="149"/>
    </location>
</feature>
<dbReference type="Gene3D" id="3.30.160.60">
    <property type="entry name" value="Classic Zinc Finger"/>
    <property type="match status" value="2"/>
</dbReference>
<dbReference type="SMART" id="SM00355">
    <property type="entry name" value="ZnF_C2H2"/>
    <property type="match status" value="2"/>
</dbReference>
<dbReference type="VEuPathDB" id="FungiDB:CC1G_02553"/>
<keyword evidence="9" id="KW-1185">Reference proteome</keyword>
<feature type="compositionally biased region" description="Low complexity" evidence="6">
    <location>
        <begin position="595"/>
        <end position="606"/>
    </location>
</feature>
<proteinExistence type="predicted"/>
<dbReference type="GO" id="GO:0000981">
    <property type="term" value="F:DNA-binding transcription factor activity, RNA polymerase II-specific"/>
    <property type="evidence" value="ECO:0007669"/>
    <property type="project" value="TreeGrafter"/>
</dbReference>
<dbReference type="InterPro" id="IPR036236">
    <property type="entry name" value="Znf_C2H2_sf"/>
</dbReference>
<reference evidence="8 9" key="1">
    <citation type="journal article" date="2010" name="Proc. Natl. Acad. Sci. U.S.A.">
        <title>Insights into evolution of multicellular fungi from the assembled chromosomes of the mushroom Coprinopsis cinerea (Coprinus cinereus).</title>
        <authorList>
            <person name="Stajich J.E."/>
            <person name="Wilke S.K."/>
            <person name="Ahren D."/>
            <person name="Au C.H."/>
            <person name="Birren B.W."/>
            <person name="Borodovsky M."/>
            <person name="Burns C."/>
            <person name="Canback B."/>
            <person name="Casselton L.A."/>
            <person name="Cheng C.K."/>
            <person name="Deng J."/>
            <person name="Dietrich F.S."/>
            <person name="Fargo D.C."/>
            <person name="Farman M.L."/>
            <person name="Gathman A.C."/>
            <person name="Goldberg J."/>
            <person name="Guigo R."/>
            <person name="Hoegger P.J."/>
            <person name="Hooker J.B."/>
            <person name="Huggins A."/>
            <person name="James T.Y."/>
            <person name="Kamada T."/>
            <person name="Kilaru S."/>
            <person name="Kodira C."/>
            <person name="Kues U."/>
            <person name="Kupfer D."/>
            <person name="Kwan H.S."/>
            <person name="Lomsadze A."/>
            <person name="Li W."/>
            <person name="Lilly W.W."/>
            <person name="Ma L.J."/>
            <person name="Mackey A.J."/>
            <person name="Manning G."/>
            <person name="Martin F."/>
            <person name="Muraguchi H."/>
            <person name="Natvig D.O."/>
            <person name="Palmerini H."/>
            <person name="Ramesh M.A."/>
            <person name="Rehmeyer C.J."/>
            <person name="Roe B.A."/>
            <person name="Shenoy N."/>
            <person name="Stanke M."/>
            <person name="Ter-Hovhannisyan V."/>
            <person name="Tunlid A."/>
            <person name="Velagapudi R."/>
            <person name="Vision T.J."/>
            <person name="Zeng Q."/>
            <person name="Zolan M.E."/>
            <person name="Pukkila P.J."/>
        </authorList>
    </citation>
    <scope>NUCLEOTIDE SEQUENCE [LARGE SCALE GENOMIC DNA]</scope>
    <source>
        <strain evidence="9">Okayama-7 / 130 / ATCC MYA-4618 / FGSC 9003</strain>
    </source>
</reference>
<keyword evidence="4" id="KW-0862">Zinc</keyword>
<feature type="compositionally biased region" description="Pro residues" evidence="6">
    <location>
        <begin position="252"/>
        <end position="264"/>
    </location>
</feature>
<feature type="compositionally biased region" description="Polar residues" evidence="6">
    <location>
        <begin position="197"/>
        <end position="211"/>
    </location>
</feature>
<feature type="domain" description="C2H2-type" evidence="7">
    <location>
        <begin position="371"/>
        <end position="398"/>
    </location>
</feature>
<dbReference type="OMA" id="PYAPKHQ"/>
<feature type="region of interest" description="Disordered" evidence="6">
    <location>
        <begin position="1"/>
        <end position="99"/>
    </location>
</feature>
<name>A8NBU3_COPC7</name>
<evidence type="ECO:0000256" key="1">
    <source>
        <dbReference type="ARBA" id="ARBA00022723"/>
    </source>
</evidence>
<feature type="compositionally biased region" description="Polar residues" evidence="6">
    <location>
        <begin position="36"/>
        <end position="65"/>
    </location>
</feature>
<evidence type="ECO:0000259" key="7">
    <source>
        <dbReference type="PROSITE" id="PS50157"/>
    </source>
</evidence>